<dbReference type="GO" id="GO:0004190">
    <property type="term" value="F:aspartic-type endopeptidase activity"/>
    <property type="evidence" value="ECO:0007669"/>
    <property type="project" value="UniProtKB-KW"/>
</dbReference>
<dbReference type="InterPro" id="IPR043128">
    <property type="entry name" value="Rev_trsase/Diguanyl_cyclase"/>
</dbReference>
<dbReference type="GO" id="GO:0005634">
    <property type="term" value="C:nucleus"/>
    <property type="evidence" value="ECO:0007669"/>
    <property type="project" value="UniProtKB-SubCell"/>
</dbReference>
<dbReference type="Pfam" id="PF00385">
    <property type="entry name" value="Chromo"/>
    <property type="match status" value="1"/>
</dbReference>
<dbReference type="GO" id="GO:0003964">
    <property type="term" value="F:RNA-directed DNA polymerase activity"/>
    <property type="evidence" value="ECO:0007669"/>
    <property type="project" value="UniProtKB-KW"/>
</dbReference>
<evidence type="ECO:0000256" key="13">
    <source>
        <dbReference type="ARBA" id="ARBA00022842"/>
    </source>
</evidence>
<dbReference type="GO" id="GO:0004523">
    <property type="term" value="F:RNA-DNA hybrid ribonuclease activity"/>
    <property type="evidence" value="ECO:0007669"/>
    <property type="project" value="UniProtKB-EC"/>
</dbReference>
<dbReference type="Pfam" id="PF00078">
    <property type="entry name" value="RVT_1"/>
    <property type="match status" value="1"/>
</dbReference>
<keyword evidence="10" id="KW-0064">Aspartyl protease</keyword>
<dbReference type="CDD" id="cd01647">
    <property type="entry name" value="RT_LTR"/>
    <property type="match status" value="1"/>
</dbReference>
<dbReference type="InterPro" id="IPR000953">
    <property type="entry name" value="Chromo/chromo_shadow_dom"/>
</dbReference>
<dbReference type="OMA" id="HYHEYLA"/>
<feature type="domain" description="Reverse transcriptase" evidence="23">
    <location>
        <begin position="162"/>
        <end position="341"/>
    </location>
</feature>
<feature type="domain" description="Integrase catalytic" evidence="24">
    <location>
        <begin position="688"/>
        <end position="847"/>
    </location>
</feature>
<dbReference type="InterPro" id="IPR016197">
    <property type="entry name" value="Chromo-like_dom_sf"/>
</dbReference>
<dbReference type="PROSITE" id="PS00598">
    <property type="entry name" value="CHROMO_1"/>
    <property type="match status" value="1"/>
</dbReference>
<dbReference type="FunFam" id="1.10.340.70:FF:000001">
    <property type="entry name" value="Retrovirus-related Pol polyprotein from transposon gypsy-like Protein"/>
    <property type="match status" value="1"/>
</dbReference>
<feature type="region of interest" description="Disordered" evidence="21">
    <location>
        <begin position="1059"/>
        <end position="1100"/>
    </location>
</feature>
<dbReference type="GO" id="GO:0003677">
    <property type="term" value="F:DNA binding"/>
    <property type="evidence" value="ECO:0007669"/>
    <property type="project" value="UniProtKB-KW"/>
</dbReference>
<dbReference type="Gene3D" id="3.10.10.10">
    <property type="entry name" value="HIV Type 1 Reverse Transcriptase, subunit A, domain 1"/>
    <property type="match status" value="1"/>
</dbReference>
<gene>
    <name evidence="27" type="primary">rtl1</name>
    <name evidence="26" type="synonym">LOC108647661</name>
</gene>
<dbReference type="AGR" id="Xenbase:XB-GENE-29090875"/>
<dbReference type="InterPro" id="IPR043502">
    <property type="entry name" value="DNA/RNA_pol_sf"/>
</dbReference>
<dbReference type="SMART" id="SM00298">
    <property type="entry name" value="CHROMO"/>
    <property type="match status" value="1"/>
</dbReference>
<dbReference type="EC" id="2.7.7.49" evidence="4"/>
<evidence type="ECO:0000256" key="21">
    <source>
        <dbReference type="SAM" id="MobiDB-lite"/>
    </source>
</evidence>
<dbReference type="SUPFAM" id="SSF54160">
    <property type="entry name" value="Chromo domain-like"/>
    <property type="match status" value="1"/>
</dbReference>
<dbReference type="PANTHER" id="PTHR37984:SF5">
    <property type="entry name" value="PROTEIN NYNRIN-LIKE"/>
    <property type="match status" value="1"/>
</dbReference>
<evidence type="ECO:0000256" key="6">
    <source>
        <dbReference type="ARBA" id="ARBA00022679"/>
    </source>
</evidence>
<keyword evidence="12" id="KW-0378">Hydrolase</keyword>
<dbReference type="Xenbase" id="XB-GENE-29090875">
    <property type="gene designation" value="rtl1"/>
</dbReference>
<comment type="similarity">
    <text evidence="2">Belongs to the beta type-B retroviral polymerase family. HERV class-II K(HML-2) pol subfamily.</text>
</comment>
<dbReference type="InterPro" id="IPR036397">
    <property type="entry name" value="RNaseH_sf"/>
</dbReference>
<evidence type="ECO:0000256" key="11">
    <source>
        <dbReference type="ARBA" id="ARBA00022759"/>
    </source>
</evidence>
<evidence type="ECO:0000256" key="7">
    <source>
        <dbReference type="ARBA" id="ARBA00022695"/>
    </source>
</evidence>
<evidence type="ECO:0000259" key="22">
    <source>
        <dbReference type="PROSITE" id="PS50013"/>
    </source>
</evidence>
<evidence type="ECO:0000256" key="12">
    <source>
        <dbReference type="ARBA" id="ARBA00022801"/>
    </source>
</evidence>
<keyword evidence="13" id="KW-0460">Magnesium</keyword>
<dbReference type="FunFam" id="3.10.20.370:FF:000003">
    <property type="entry name" value="Transposon Tf2-6 polyprotein"/>
    <property type="match status" value="1"/>
</dbReference>
<name>A0A8J1JL04_XENTR</name>
<evidence type="ECO:0000256" key="4">
    <source>
        <dbReference type="ARBA" id="ARBA00012493"/>
    </source>
</evidence>
<evidence type="ECO:0000256" key="8">
    <source>
        <dbReference type="ARBA" id="ARBA00022722"/>
    </source>
</evidence>
<evidence type="ECO:0000256" key="19">
    <source>
        <dbReference type="ARBA" id="ARBA00023242"/>
    </source>
</evidence>
<dbReference type="GO" id="GO:0006508">
    <property type="term" value="P:proteolysis"/>
    <property type="evidence" value="ECO:0007669"/>
    <property type="project" value="UniProtKB-KW"/>
</dbReference>
<dbReference type="FunFam" id="3.30.70.270:FF:000026">
    <property type="entry name" value="Transposon Ty3-G Gag-Pol polyprotein"/>
    <property type="match status" value="1"/>
</dbReference>
<keyword evidence="25" id="KW-1185">Reference proteome</keyword>
<dbReference type="CDD" id="cd09274">
    <property type="entry name" value="RNase_HI_RT_Ty3"/>
    <property type="match status" value="1"/>
</dbReference>
<evidence type="ECO:0000256" key="5">
    <source>
        <dbReference type="ARBA" id="ARBA00022670"/>
    </source>
</evidence>
<dbReference type="InterPro" id="IPR050951">
    <property type="entry name" value="Retrovirus_Pol_polyprotein"/>
</dbReference>
<reference evidence="26" key="1">
    <citation type="submission" date="2025-08" db="UniProtKB">
        <authorList>
            <consortium name="RefSeq"/>
        </authorList>
    </citation>
    <scope>IDENTIFICATION</scope>
    <source>
        <strain evidence="26">Nigerian</strain>
        <tissue evidence="26">Liver and blood</tissue>
    </source>
</reference>
<evidence type="ECO:0000256" key="17">
    <source>
        <dbReference type="ARBA" id="ARBA00023125"/>
    </source>
</evidence>
<dbReference type="GO" id="GO:0006260">
    <property type="term" value="P:DNA replication"/>
    <property type="evidence" value="ECO:0007669"/>
    <property type="project" value="UniProtKB-KW"/>
</dbReference>
<dbReference type="CTD" id="388015"/>
<dbReference type="RefSeq" id="XP_031758562.1">
    <property type="nucleotide sequence ID" value="XM_031902702.1"/>
</dbReference>
<keyword evidence="14" id="KW-0229">DNA integration</keyword>
<dbReference type="CDD" id="cd18975">
    <property type="entry name" value="CD_MarY1_POL_like"/>
    <property type="match status" value="1"/>
</dbReference>
<dbReference type="Proteomes" id="UP000008143">
    <property type="component" value="Chromosome 5"/>
</dbReference>
<dbReference type="Gene3D" id="3.10.20.370">
    <property type="match status" value="1"/>
</dbReference>
<dbReference type="PROSITE" id="PS50994">
    <property type="entry name" value="INTEGRASE"/>
    <property type="match status" value="1"/>
</dbReference>
<evidence type="ECO:0000256" key="14">
    <source>
        <dbReference type="ARBA" id="ARBA00022908"/>
    </source>
</evidence>
<dbReference type="Gene3D" id="3.30.70.270">
    <property type="match status" value="2"/>
</dbReference>
<keyword evidence="18" id="KW-0233">DNA recombination</keyword>
<dbReference type="InterPro" id="IPR023780">
    <property type="entry name" value="Chromo_domain"/>
</dbReference>
<dbReference type="InterPro" id="IPR000477">
    <property type="entry name" value="RT_dom"/>
</dbReference>
<keyword evidence="7" id="KW-0548">Nucleotidyltransferase</keyword>
<dbReference type="Pfam" id="PF00665">
    <property type="entry name" value="rve"/>
    <property type="match status" value="1"/>
</dbReference>
<keyword evidence="8" id="KW-0540">Nuclease</keyword>
<comment type="subcellular location">
    <subcellularLocation>
        <location evidence="1">Nucleus</location>
    </subcellularLocation>
</comment>
<dbReference type="InterPro" id="IPR021109">
    <property type="entry name" value="Peptidase_aspartic_dom_sf"/>
</dbReference>
<evidence type="ECO:0000313" key="25">
    <source>
        <dbReference type="Proteomes" id="UP000008143"/>
    </source>
</evidence>
<dbReference type="GO" id="GO:0046872">
    <property type="term" value="F:metal ion binding"/>
    <property type="evidence" value="ECO:0007669"/>
    <property type="project" value="UniProtKB-KW"/>
</dbReference>
<keyword evidence="19" id="KW-0539">Nucleus</keyword>
<evidence type="ECO:0000259" key="24">
    <source>
        <dbReference type="PROSITE" id="PS50994"/>
    </source>
</evidence>
<dbReference type="OrthoDB" id="8000983at2759"/>
<evidence type="ECO:0000259" key="23">
    <source>
        <dbReference type="PROSITE" id="PS50878"/>
    </source>
</evidence>
<keyword evidence="15" id="KW-0695">RNA-directed DNA polymerase</keyword>
<keyword evidence="5" id="KW-0645">Protease</keyword>
<keyword evidence="6" id="KW-0808">Transferase</keyword>
<dbReference type="InterPro" id="IPR056924">
    <property type="entry name" value="SH3_Tf2-1"/>
</dbReference>
<keyword evidence="17" id="KW-0238">DNA-binding</keyword>
<dbReference type="SUPFAM" id="SSF56672">
    <property type="entry name" value="DNA/RNA polymerases"/>
    <property type="match status" value="1"/>
</dbReference>
<dbReference type="PROSITE" id="PS50878">
    <property type="entry name" value="RT_POL"/>
    <property type="match status" value="1"/>
</dbReference>
<dbReference type="SUPFAM" id="SSF53098">
    <property type="entry name" value="Ribonuclease H-like"/>
    <property type="match status" value="1"/>
</dbReference>
<dbReference type="Pfam" id="PF17917">
    <property type="entry name" value="RT_RNaseH"/>
    <property type="match status" value="1"/>
</dbReference>
<dbReference type="Gene3D" id="3.30.420.10">
    <property type="entry name" value="Ribonuclease H-like superfamily/Ribonuclease H"/>
    <property type="match status" value="1"/>
</dbReference>
<dbReference type="InterPro" id="IPR041588">
    <property type="entry name" value="Integrase_H2C2"/>
</dbReference>
<dbReference type="AlphaFoldDB" id="A0A8J1JL04"/>
<evidence type="ECO:0000256" key="9">
    <source>
        <dbReference type="ARBA" id="ARBA00022723"/>
    </source>
</evidence>
<evidence type="ECO:0000256" key="1">
    <source>
        <dbReference type="ARBA" id="ARBA00004123"/>
    </source>
</evidence>
<evidence type="ECO:0000256" key="10">
    <source>
        <dbReference type="ARBA" id="ARBA00022750"/>
    </source>
</evidence>
<evidence type="ECO:0000313" key="26">
    <source>
        <dbReference type="RefSeq" id="XP_031758562.1"/>
    </source>
</evidence>
<dbReference type="Pfam" id="PF24626">
    <property type="entry name" value="SH3_Tf2-1"/>
    <property type="match status" value="1"/>
</dbReference>
<evidence type="ECO:0000313" key="27">
    <source>
        <dbReference type="Xenbase" id="XB-GENE-29090875"/>
    </source>
</evidence>
<evidence type="ECO:0000256" key="15">
    <source>
        <dbReference type="ARBA" id="ARBA00022918"/>
    </source>
</evidence>
<dbReference type="GO" id="GO:0015074">
    <property type="term" value="P:DNA integration"/>
    <property type="evidence" value="ECO:0007669"/>
    <property type="project" value="UniProtKB-KW"/>
</dbReference>
<keyword evidence="11" id="KW-0255">Endonuclease</keyword>
<dbReference type="EC" id="3.1.26.4" evidence="3"/>
<dbReference type="Gene3D" id="1.10.340.70">
    <property type="match status" value="1"/>
</dbReference>
<evidence type="ECO:0000256" key="3">
    <source>
        <dbReference type="ARBA" id="ARBA00012180"/>
    </source>
</evidence>
<keyword evidence="9" id="KW-0479">Metal-binding</keyword>
<dbReference type="Gene3D" id="2.40.70.10">
    <property type="entry name" value="Acid Proteases"/>
    <property type="match status" value="1"/>
</dbReference>
<dbReference type="KEGG" id="xtr:108647661"/>
<dbReference type="Gene3D" id="2.40.50.40">
    <property type="match status" value="1"/>
</dbReference>
<dbReference type="FunFam" id="3.30.420.10:FF:000032">
    <property type="entry name" value="Retrovirus-related Pol polyprotein from transposon 297-like Protein"/>
    <property type="match status" value="1"/>
</dbReference>
<accession>A0A8J1JL04</accession>
<dbReference type="InterPro" id="IPR041373">
    <property type="entry name" value="RT_RNaseH"/>
</dbReference>
<dbReference type="GO" id="GO:0006310">
    <property type="term" value="P:DNA recombination"/>
    <property type="evidence" value="ECO:0007669"/>
    <property type="project" value="UniProtKB-KW"/>
</dbReference>
<keyword evidence="16" id="KW-0239">DNA-directed DNA polymerase</keyword>
<evidence type="ECO:0000256" key="16">
    <source>
        <dbReference type="ARBA" id="ARBA00022932"/>
    </source>
</evidence>
<dbReference type="InterPro" id="IPR012337">
    <property type="entry name" value="RNaseH-like_sf"/>
</dbReference>
<evidence type="ECO:0000256" key="20">
    <source>
        <dbReference type="ARBA" id="ARBA00039658"/>
    </source>
</evidence>
<sequence length="1100" mass="125793">MADGSPLGSGPVLRETLPLNVSINNSHFELMCFDVVSSPLFPVIIGLPWLKVHNPLIDWSQGSLSFSSPFCRRNCLRKHSSMFPQAVACTTEEKSKLLSLVPVVYHEFLDIFNERQADILPPHRPYDCPIDLLPGAPIPFGRIYPLAERELTVLQEYIEENLRKGFIRHPTSPAGAGIFFVEKKDHSLRPCIDYRDLNKSTIKNRYPLPLIHELFQRLRSATIFSKLDLKGAYNLIRVREGDEWKTAFRTRYGHYEYLVMPFGLCNAPATFQHFINDIFCDILDVFVVAYLDDILVYSTSLEEHRKHMKEVFSRLRLHNLVVKAEKCEFERDNIEFLGFVISTKGIVMDSKKVSAILDWPTPKDRKAVQRFVGFANFYRKFIRNFSEVIRPITDLTKQKVKFNWSPQAQRAFDKLKENFTSVPILAHPVPSQPFTLEVDASECAVGAVLSQRSVPQGLLHPVAFFSRKLSKTEQNYDVADRELLAIKLALEEWRHLLEGAAHPILVLTDHKNLEYLRSAKRLRPRQARWALFFSRFQLHITYRPGSRNTKADALSRMYSSDASFVTDPAPILQPSSFLLMQPSLLHKIRQHYNSDVADTMLNLQDGFYFFKNRLFVPVEARLDALKSVHDSPLAGHLGLRKTLDLLRRHFWWPKLGSDCARFVRSCEVCAKCKGTTSKPLGLLYPLPVPDRPWVSISMDFITDLPASEGFSAILVVVDRLTKLAHFIPLSGVPSASILAKVFIKEIVRLHGLPEDIISDRGVQFTSKFWRALCKGLQICLSFSSGYHPQTNGQTERTNQTLEQYLRCFSCFLQDNWASLLAMAEFAYNNSIHASTKQTPFFSNLGFHPIMIPGIPQDVSVPAAQDRLTFLASNLTTLHQNLLKAQSNFKFFADKKRNPDPEFEVGDMVWLSTLNLRLTCPSKKLAQRFIGPFEILQRINPVSFKLLLPRTLRIHPVFHAAPLKRFVPSQFPGRGPLLPDPVVISDHDEYEVESIVDSKSRRGEVQYLIKWKGFGPEENSWEPASNVNAPKLVRAFHQRFPDKPVHIHVRRPFLRGGQCQDRTCPAPAARRFSSRRSKMAVRSSMRSSMRSSVRSSVRMRK</sequence>
<dbReference type="InterPro" id="IPR023779">
    <property type="entry name" value="Chromodomain_CS"/>
</dbReference>
<evidence type="ECO:0000256" key="2">
    <source>
        <dbReference type="ARBA" id="ARBA00010879"/>
    </source>
</evidence>
<dbReference type="PANTHER" id="PTHR37984">
    <property type="entry name" value="PROTEIN CBG26694"/>
    <property type="match status" value="1"/>
</dbReference>
<organism evidence="25 26">
    <name type="scientific">Xenopus tropicalis</name>
    <name type="common">Western clawed frog</name>
    <name type="synonym">Silurana tropicalis</name>
    <dbReference type="NCBI Taxonomy" id="8364"/>
    <lineage>
        <taxon>Eukaryota</taxon>
        <taxon>Metazoa</taxon>
        <taxon>Chordata</taxon>
        <taxon>Craniata</taxon>
        <taxon>Vertebrata</taxon>
        <taxon>Euteleostomi</taxon>
        <taxon>Amphibia</taxon>
        <taxon>Batrachia</taxon>
        <taxon>Anura</taxon>
        <taxon>Pipoidea</taxon>
        <taxon>Pipidae</taxon>
        <taxon>Xenopodinae</taxon>
        <taxon>Xenopus</taxon>
        <taxon>Silurana</taxon>
    </lineage>
</organism>
<proteinExistence type="inferred from homology"/>
<feature type="compositionally biased region" description="Low complexity" evidence="21">
    <location>
        <begin position="1079"/>
        <end position="1100"/>
    </location>
</feature>
<feature type="domain" description="Chromo" evidence="22">
    <location>
        <begin position="989"/>
        <end position="1038"/>
    </location>
</feature>
<protein>
    <recommendedName>
        <fullName evidence="20">Gypsy retrotransposon integrase-like protein 1</fullName>
        <ecNumber evidence="4">2.7.7.49</ecNumber>
        <ecNumber evidence="3">3.1.26.4</ecNumber>
    </recommendedName>
</protein>
<dbReference type="GO" id="GO:0003887">
    <property type="term" value="F:DNA-directed DNA polymerase activity"/>
    <property type="evidence" value="ECO:0007669"/>
    <property type="project" value="UniProtKB-KW"/>
</dbReference>
<dbReference type="PROSITE" id="PS50013">
    <property type="entry name" value="CHROMO_2"/>
    <property type="match status" value="1"/>
</dbReference>
<dbReference type="InterPro" id="IPR001584">
    <property type="entry name" value="Integrase_cat-core"/>
</dbReference>
<evidence type="ECO:0000256" key="18">
    <source>
        <dbReference type="ARBA" id="ARBA00023172"/>
    </source>
</evidence>
<dbReference type="Pfam" id="PF17921">
    <property type="entry name" value="Integrase_H2C2"/>
    <property type="match status" value="1"/>
</dbReference>